<accession>A0ABT2GPG1</accession>
<dbReference type="SUPFAM" id="SSF54909">
    <property type="entry name" value="Dimeric alpha+beta barrel"/>
    <property type="match status" value="1"/>
</dbReference>
<reference evidence="1" key="1">
    <citation type="submission" date="2022-08" db="EMBL/GenBank/DDBJ databases">
        <authorList>
            <person name="Deng Y."/>
            <person name="Han X.-F."/>
            <person name="Zhang Y.-Q."/>
        </authorList>
    </citation>
    <scope>NUCLEOTIDE SEQUENCE</scope>
    <source>
        <strain evidence="1">CPCC 205763</strain>
    </source>
</reference>
<keyword evidence="2" id="KW-1185">Reference proteome</keyword>
<evidence type="ECO:0008006" key="3">
    <source>
        <dbReference type="Google" id="ProtNLM"/>
    </source>
</evidence>
<dbReference type="RefSeq" id="WP_259506833.1">
    <property type="nucleotide sequence ID" value="NZ_JANLCM010000001.1"/>
</dbReference>
<evidence type="ECO:0000313" key="2">
    <source>
        <dbReference type="Proteomes" id="UP001165584"/>
    </source>
</evidence>
<proteinExistence type="predicted"/>
<organism evidence="1 2">
    <name type="scientific">Herbiconiux aconitum</name>
    <dbReference type="NCBI Taxonomy" id="2970913"/>
    <lineage>
        <taxon>Bacteria</taxon>
        <taxon>Bacillati</taxon>
        <taxon>Actinomycetota</taxon>
        <taxon>Actinomycetes</taxon>
        <taxon>Micrococcales</taxon>
        <taxon>Microbacteriaceae</taxon>
        <taxon>Herbiconiux</taxon>
    </lineage>
</organism>
<protein>
    <recommendedName>
        <fullName evidence="3">ABM domain-containing protein</fullName>
    </recommendedName>
</protein>
<comment type="caution">
    <text evidence="1">The sequence shown here is derived from an EMBL/GenBank/DDBJ whole genome shotgun (WGS) entry which is preliminary data.</text>
</comment>
<sequence>MGNEVMRVWTATILTSDREAYIALVERTGLKEHSGIAGHIRSWVLARDLDAGYTEIKTMSLWESREAIEAFAGYDIDRSVSYPEEARYLIENSPWAAHYDVAMDSCQGIPA</sequence>
<evidence type="ECO:0000313" key="1">
    <source>
        <dbReference type="EMBL" id="MCS5718109.1"/>
    </source>
</evidence>
<dbReference type="Proteomes" id="UP001165584">
    <property type="component" value="Unassembled WGS sequence"/>
</dbReference>
<gene>
    <name evidence="1" type="ORF">N1027_08160</name>
</gene>
<name>A0ABT2GPG1_9MICO</name>
<dbReference type="InterPro" id="IPR011008">
    <property type="entry name" value="Dimeric_a/b-barrel"/>
</dbReference>
<dbReference type="EMBL" id="JANLCM010000001">
    <property type="protein sequence ID" value="MCS5718109.1"/>
    <property type="molecule type" value="Genomic_DNA"/>
</dbReference>